<gene>
    <name evidence="1" type="ORF">SAMN04489760_1412</name>
</gene>
<name>A0A1H8AXE6_9BACT</name>
<proteinExistence type="predicted"/>
<dbReference type="EMBL" id="FOBS01000041">
    <property type="protein sequence ID" value="SEM74167.1"/>
    <property type="molecule type" value="Genomic_DNA"/>
</dbReference>
<reference evidence="1 2" key="1">
    <citation type="submission" date="2016-10" db="EMBL/GenBank/DDBJ databases">
        <authorList>
            <person name="de Groot N.N."/>
        </authorList>
    </citation>
    <scope>NUCLEOTIDE SEQUENCE [LARGE SCALE GENOMIC DNA]</scope>
    <source>
        <strain evidence="1 2">DSM 8423</strain>
    </source>
</reference>
<sequence length="70" mass="8415">MKLGLTEEEKDYVKISYISNHFEVNFGKNRTKSREYNTVEEMMEEFQENKIERADFDDKAHLMFNLAFGK</sequence>
<dbReference type="STRING" id="43775.SAMN04489760_1412"/>
<keyword evidence="2" id="KW-1185">Reference proteome</keyword>
<dbReference type="AlphaFoldDB" id="A0A1H8AXE6"/>
<dbReference type="Proteomes" id="UP000198744">
    <property type="component" value="Unassembled WGS sequence"/>
</dbReference>
<dbReference type="RefSeq" id="WP_093884769.1">
    <property type="nucleotide sequence ID" value="NZ_FOBS01000041.1"/>
</dbReference>
<accession>A0A1H8AXE6</accession>
<organism evidence="1 2">
    <name type="scientific">Syntrophus gentianae</name>
    <dbReference type="NCBI Taxonomy" id="43775"/>
    <lineage>
        <taxon>Bacteria</taxon>
        <taxon>Pseudomonadati</taxon>
        <taxon>Thermodesulfobacteriota</taxon>
        <taxon>Syntrophia</taxon>
        <taxon>Syntrophales</taxon>
        <taxon>Syntrophaceae</taxon>
        <taxon>Syntrophus</taxon>
    </lineage>
</organism>
<protein>
    <submittedName>
        <fullName evidence="1">Uncharacterized protein</fullName>
    </submittedName>
</protein>
<dbReference type="OrthoDB" id="9913173at2"/>
<evidence type="ECO:0000313" key="1">
    <source>
        <dbReference type="EMBL" id="SEM74167.1"/>
    </source>
</evidence>
<evidence type="ECO:0000313" key="2">
    <source>
        <dbReference type="Proteomes" id="UP000198744"/>
    </source>
</evidence>